<dbReference type="EMBL" id="JAHQIW010006201">
    <property type="protein sequence ID" value="KAJ1368474.1"/>
    <property type="molecule type" value="Genomic_DNA"/>
</dbReference>
<comment type="caution">
    <text evidence="1">The sequence shown here is derived from an EMBL/GenBank/DDBJ whole genome shotgun (WGS) entry which is preliminary data.</text>
</comment>
<gene>
    <name evidence="1" type="ORF">KIN20_029609</name>
</gene>
<evidence type="ECO:0000313" key="2">
    <source>
        <dbReference type="Proteomes" id="UP001196413"/>
    </source>
</evidence>
<organism evidence="1 2">
    <name type="scientific">Parelaphostrongylus tenuis</name>
    <name type="common">Meningeal worm</name>
    <dbReference type="NCBI Taxonomy" id="148309"/>
    <lineage>
        <taxon>Eukaryota</taxon>
        <taxon>Metazoa</taxon>
        <taxon>Ecdysozoa</taxon>
        <taxon>Nematoda</taxon>
        <taxon>Chromadorea</taxon>
        <taxon>Rhabditida</taxon>
        <taxon>Rhabditina</taxon>
        <taxon>Rhabditomorpha</taxon>
        <taxon>Strongyloidea</taxon>
        <taxon>Metastrongylidae</taxon>
        <taxon>Parelaphostrongylus</taxon>
    </lineage>
</organism>
<reference evidence="1" key="1">
    <citation type="submission" date="2021-06" db="EMBL/GenBank/DDBJ databases">
        <title>Parelaphostrongylus tenuis whole genome reference sequence.</title>
        <authorList>
            <person name="Garwood T.J."/>
            <person name="Larsen P.A."/>
            <person name="Fountain-Jones N.M."/>
            <person name="Garbe J.R."/>
            <person name="Macchietto M.G."/>
            <person name="Kania S.A."/>
            <person name="Gerhold R.W."/>
            <person name="Richards J.E."/>
            <person name="Wolf T.M."/>
        </authorList>
    </citation>
    <scope>NUCLEOTIDE SEQUENCE</scope>
    <source>
        <strain evidence="1">MNPRO001-30</strain>
        <tissue evidence="1">Meninges</tissue>
    </source>
</reference>
<dbReference type="AlphaFoldDB" id="A0AAD5R3H9"/>
<keyword evidence="2" id="KW-1185">Reference proteome</keyword>
<protein>
    <submittedName>
        <fullName evidence="1">Uncharacterized protein</fullName>
    </submittedName>
</protein>
<dbReference type="Proteomes" id="UP001196413">
    <property type="component" value="Unassembled WGS sequence"/>
</dbReference>
<sequence length="101" mass="11978">MQTVINVLQIERRRALLPDFVISHNLGQLGFNTTYEPLQRQSLRTPVDEEIRLDSKHHYENWSRQMWQSVVNRAVQMVESGPFGSHFFRHLELSVETKMKL</sequence>
<evidence type="ECO:0000313" key="1">
    <source>
        <dbReference type="EMBL" id="KAJ1368474.1"/>
    </source>
</evidence>
<proteinExistence type="predicted"/>
<accession>A0AAD5R3H9</accession>
<name>A0AAD5R3H9_PARTN</name>